<dbReference type="InterPro" id="IPR001466">
    <property type="entry name" value="Beta-lactam-related"/>
</dbReference>
<dbReference type="InterPro" id="IPR012338">
    <property type="entry name" value="Beta-lactam/transpept-like"/>
</dbReference>
<dbReference type="PANTHER" id="PTHR46825">
    <property type="entry name" value="D-ALANYL-D-ALANINE-CARBOXYPEPTIDASE/ENDOPEPTIDASE AMPH"/>
    <property type="match status" value="1"/>
</dbReference>
<gene>
    <name evidence="2" type="ORF">M6B22_14530</name>
</gene>
<dbReference type="Proteomes" id="UP001164693">
    <property type="component" value="Chromosome"/>
</dbReference>
<organism evidence="2 3">
    <name type="scientific">Jatrophihabitans cynanchi</name>
    <dbReference type="NCBI Taxonomy" id="2944128"/>
    <lineage>
        <taxon>Bacteria</taxon>
        <taxon>Bacillati</taxon>
        <taxon>Actinomycetota</taxon>
        <taxon>Actinomycetes</taxon>
        <taxon>Jatrophihabitantales</taxon>
        <taxon>Jatrophihabitantaceae</taxon>
        <taxon>Jatrophihabitans</taxon>
    </lineage>
</organism>
<dbReference type="SUPFAM" id="SSF56601">
    <property type="entry name" value="beta-lactamase/transpeptidase-like"/>
    <property type="match status" value="1"/>
</dbReference>
<dbReference type="RefSeq" id="WP_269442272.1">
    <property type="nucleotide sequence ID" value="NZ_CP097463.1"/>
</dbReference>
<evidence type="ECO:0000313" key="2">
    <source>
        <dbReference type="EMBL" id="WAX55749.1"/>
    </source>
</evidence>
<evidence type="ECO:0000313" key="3">
    <source>
        <dbReference type="Proteomes" id="UP001164693"/>
    </source>
</evidence>
<dbReference type="PANTHER" id="PTHR46825:SF9">
    <property type="entry name" value="BETA-LACTAMASE-RELATED DOMAIN-CONTAINING PROTEIN"/>
    <property type="match status" value="1"/>
</dbReference>
<feature type="domain" description="Beta-lactamase-related" evidence="1">
    <location>
        <begin position="11"/>
        <end position="335"/>
    </location>
</feature>
<evidence type="ECO:0000259" key="1">
    <source>
        <dbReference type="Pfam" id="PF00144"/>
    </source>
</evidence>
<reference evidence="2" key="1">
    <citation type="submission" date="2022-05" db="EMBL/GenBank/DDBJ databases">
        <title>Jatrophihabitans sp. SB3-54 whole genome sequence.</title>
        <authorList>
            <person name="Suh M.K."/>
            <person name="Eom M.K."/>
            <person name="Kim J.S."/>
            <person name="Kim H.S."/>
            <person name="Do H.E."/>
            <person name="Shin Y.K."/>
            <person name="Lee J.-S."/>
        </authorList>
    </citation>
    <scope>NUCLEOTIDE SEQUENCE</scope>
    <source>
        <strain evidence="2">SB3-54</strain>
    </source>
</reference>
<proteinExistence type="predicted"/>
<dbReference type="Pfam" id="PF00144">
    <property type="entry name" value="Beta-lactamase"/>
    <property type="match status" value="1"/>
</dbReference>
<accession>A0ABY7JT54</accession>
<dbReference type="Gene3D" id="3.40.710.10">
    <property type="entry name" value="DD-peptidase/beta-lactamase superfamily"/>
    <property type="match status" value="1"/>
</dbReference>
<name>A0ABY7JT54_9ACTN</name>
<protein>
    <submittedName>
        <fullName evidence="2">Beta-lactamase family protein</fullName>
    </submittedName>
</protein>
<dbReference type="EMBL" id="CP097463">
    <property type="protein sequence ID" value="WAX55749.1"/>
    <property type="molecule type" value="Genomic_DNA"/>
</dbReference>
<keyword evidence="3" id="KW-1185">Reference proteome</keyword>
<dbReference type="InterPro" id="IPR050491">
    <property type="entry name" value="AmpC-like"/>
</dbReference>
<sequence>MTDTTTRAGLADHVAALAGELGIPAVAVGIVHGDDELSTFHGITSVPNPLPVTEDTLFQFGSITKTYTATALVFLAEQGKVDLGAPVRRYVPELTLADESVARAVTVAQLLNHTSGWDGDFETDTGDGDDALARFVAKLADLEQQRPLGSAMSYSNTAFSLAGRVIEHVTGRSYEAAIADLIFTPLGQRDSYLRAADVMTRRFVVGHLQGEGGELRVARPWQLARNNNPAGGIVSTLADQLTWARFHLGDGTSSAGTRVLSADAVAGMREPTFEVAGGGPGEAIGTSWFLRTVDDVLLAGHGGTTAGQFSELLLVPEHRFAIVSATNSGPNGLQFNQEIIRWALQAYLGVIERDPEPVELDAAELARYTGEFETAATLAYVSAVDGGLVLRMELKPETKAELGEAVPDYPPFPLGILPGAGDEYVITSGPAKGLRGYFVLEPDGTASAVDLSGRVHTRRP</sequence>